<keyword evidence="4" id="KW-0597">Phosphoprotein</keyword>
<feature type="domain" description="Cytoskeleton-associated protein 2 C-terminal" evidence="8">
    <location>
        <begin position="19"/>
        <end position="213"/>
    </location>
</feature>
<evidence type="ECO:0000256" key="4">
    <source>
        <dbReference type="ARBA" id="ARBA00022553"/>
    </source>
</evidence>
<dbReference type="GO" id="GO:0005856">
    <property type="term" value="C:cytoskeleton"/>
    <property type="evidence" value="ECO:0007669"/>
    <property type="project" value="UniProtKB-SubCell"/>
</dbReference>
<gene>
    <name evidence="9" type="ORF">C1645_249693</name>
</gene>
<evidence type="ECO:0000259" key="8">
    <source>
        <dbReference type="Pfam" id="PF15297"/>
    </source>
</evidence>
<feature type="compositionally biased region" description="Basic and acidic residues" evidence="7">
    <location>
        <begin position="255"/>
        <end position="269"/>
    </location>
</feature>
<proteinExistence type="inferred from homology"/>
<sequence length="287" mass="33401">MFSILEVDWPSHSKKVGILAENIPPREKARYWVERARFEERCMRYEEAVNSYEKALEFNAKPIELVEEEYEKFLERLWFLHEELFGYQDDEKGINDYSNDNDLLDDDLSVLLEYESGIDFNNKEFSEEIPQSNGNIIQEDIEAISETLDNLSIVTKESKVIKNNSSVPEAPDSIDSSLTLLALVKAKKKERKEMGVEKVVTPVRRSARIHRNSHPKDHTPEDRQISMFEENGLAYVPNPALYYNKNLTPLKRSSKKDDEFDKAILEKPKPVSGKKTVTWEDLKEQQK</sequence>
<keyword evidence="10" id="KW-1185">Reference proteome</keyword>
<comment type="caution">
    <text evidence="9">The sequence shown here is derived from an EMBL/GenBank/DDBJ whole genome shotgun (WGS) entry which is preliminary data.</text>
</comment>
<keyword evidence="3" id="KW-0963">Cytoplasm</keyword>
<comment type="subcellular location">
    <subcellularLocation>
        <location evidence="1">Cytoplasm</location>
        <location evidence="1">Cytoskeleton</location>
    </subcellularLocation>
</comment>
<evidence type="ECO:0000313" key="10">
    <source>
        <dbReference type="Proteomes" id="UP000265703"/>
    </source>
</evidence>
<keyword evidence="5" id="KW-0206">Cytoskeleton</keyword>
<dbReference type="InterPro" id="IPR029197">
    <property type="entry name" value="CKAP2_C"/>
</dbReference>
<evidence type="ECO:0000256" key="1">
    <source>
        <dbReference type="ARBA" id="ARBA00004245"/>
    </source>
</evidence>
<reference evidence="9 10" key="1">
    <citation type="submission" date="2018-06" db="EMBL/GenBank/DDBJ databases">
        <title>Comparative genomics reveals the genomic features of Rhizophagus irregularis, R. cerebriforme, R. diaphanum and Gigaspora rosea, and their symbiotic lifestyle signature.</title>
        <authorList>
            <person name="Morin E."/>
            <person name="San Clemente H."/>
            <person name="Chen E.C.H."/>
            <person name="De La Providencia I."/>
            <person name="Hainaut M."/>
            <person name="Kuo A."/>
            <person name="Kohler A."/>
            <person name="Murat C."/>
            <person name="Tang N."/>
            <person name="Roy S."/>
            <person name="Loubradou J."/>
            <person name="Henrissat B."/>
            <person name="Grigoriev I.V."/>
            <person name="Corradi N."/>
            <person name="Roux C."/>
            <person name="Martin F.M."/>
        </authorList>
    </citation>
    <scope>NUCLEOTIDE SEQUENCE [LARGE SCALE GENOMIC DNA]</scope>
    <source>
        <strain evidence="9 10">DAOM 227022</strain>
    </source>
</reference>
<comment type="similarity">
    <text evidence="2">Belongs to the CKAP2 family.</text>
</comment>
<evidence type="ECO:0000256" key="5">
    <source>
        <dbReference type="ARBA" id="ARBA00023212"/>
    </source>
</evidence>
<evidence type="ECO:0000313" key="9">
    <source>
        <dbReference type="EMBL" id="RIA97609.1"/>
    </source>
</evidence>
<dbReference type="PROSITE" id="PS50005">
    <property type="entry name" value="TPR"/>
    <property type="match status" value="1"/>
</dbReference>
<dbReference type="Proteomes" id="UP000265703">
    <property type="component" value="Unassembled WGS sequence"/>
</dbReference>
<organism evidence="9 10">
    <name type="scientific">Glomus cerebriforme</name>
    <dbReference type="NCBI Taxonomy" id="658196"/>
    <lineage>
        <taxon>Eukaryota</taxon>
        <taxon>Fungi</taxon>
        <taxon>Fungi incertae sedis</taxon>
        <taxon>Mucoromycota</taxon>
        <taxon>Glomeromycotina</taxon>
        <taxon>Glomeromycetes</taxon>
        <taxon>Glomerales</taxon>
        <taxon>Glomeraceae</taxon>
        <taxon>Glomus</taxon>
    </lineage>
</organism>
<evidence type="ECO:0000256" key="6">
    <source>
        <dbReference type="PROSITE-ProRule" id="PRU00339"/>
    </source>
</evidence>
<name>A0A397TJR9_9GLOM</name>
<dbReference type="Pfam" id="PF15297">
    <property type="entry name" value="CKAP2_C"/>
    <property type="match status" value="1"/>
</dbReference>
<protein>
    <recommendedName>
        <fullName evidence="8">Cytoskeleton-associated protein 2 C-terminal domain-containing protein</fullName>
    </recommendedName>
</protein>
<dbReference type="OrthoDB" id="5600312at2759"/>
<evidence type="ECO:0000256" key="3">
    <source>
        <dbReference type="ARBA" id="ARBA00022490"/>
    </source>
</evidence>
<feature type="repeat" description="TPR" evidence="6">
    <location>
        <begin position="29"/>
        <end position="62"/>
    </location>
</feature>
<keyword evidence="6" id="KW-0802">TPR repeat</keyword>
<feature type="compositionally biased region" description="Basic and acidic residues" evidence="7">
    <location>
        <begin position="277"/>
        <end position="287"/>
    </location>
</feature>
<dbReference type="AlphaFoldDB" id="A0A397TJR9"/>
<dbReference type="Gene3D" id="1.25.40.430">
    <property type="match status" value="1"/>
</dbReference>
<dbReference type="InterPro" id="IPR019734">
    <property type="entry name" value="TPR_rpt"/>
</dbReference>
<evidence type="ECO:0000256" key="7">
    <source>
        <dbReference type="SAM" id="MobiDB-lite"/>
    </source>
</evidence>
<accession>A0A397TJR9</accession>
<evidence type="ECO:0000256" key="2">
    <source>
        <dbReference type="ARBA" id="ARBA00009468"/>
    </source>
</evidence>
<feature type="region of interest" description="Disordered" evidence="7">
    <location>
        <begin position="251"/>
        <end position="287"/>
    </location>
</feature>
<dbReference type="EMBL" id="QKYT01000027">
    <property type="protein sequence ID" value="RIA97609.1"/>
    <property type="molecule type" value="Genomic_DNA"/>
</dbReference>